<dbReference type="SUPFAM" id="SSF88946">
    <property type="entry name" value="Sigma2 domain of RNA polymerase sigma factors"/>
    <property type="match status" value="1"/>
</dbReference>
<keyword evidence="3" id="KW-0731">Sigma factor</keyword>
<sequence>MATVNRKEFKLFFENFYSSLCLFARKYVNDTDVAADMAQEAFIKLWKGKEAFDNENAMKGYLYMVTRNSCLNHIKHSKVVLDFALQAMEKELFFRDNILEQETYYEIHKAIEILPSQGKRVVQMSMKGLKNPEIALRLNVSINTVKSVKANAYRLLRLQLKDSVVSLIILIGFFI</sequence>
<dbReference type="InterPro" id="IPR000792">
    <property type="entry name" value="Tscrpt_reg_LuxR_C"/>
</dbReference>
<name>A0A4Q1JHX5_9BACT</name>
<dbReference type="SMART" id="SM00421">
    <property type="entry name" value="HTH_LUXR"/>
    <property type="match status" value="1"/>
</dbReference>
<dbReference type="InterPro" id="IPR013325">
    <property type="entry name" value="RNA_pol_sigma_r2"/>
</dbReference>
<dbReference type="InterPro" id="IPR039425">
    <property type="entry name" value="RNA_pol_sigma-70-like"/>
</dbReference>
<dbReference type="Gene3D" id="1.10.1740.10">
    <property type="match status" value="1"/>
</dbReference>
<dbReference type="InterPro" id="IPR014284">
    <property type="entry name" value="RNA_pol_sigma-70_dom"/>
</dbReference>
<dbReference type="Proteomes" id="UP000289703">
    <property type="component" value="Unassembled WGS sequence"/>
</dbReference>
<dbReference type="SUPFAM" id="SSF88659">
    <property type="entry name" value="Sigma3 and sigma4 domains of RNA polymerase sigma factors"/>
    <property type="match status" value="1"/>
</dbReference>
<keyword evidence="4" id="KW-0804">Transcription</keyword>
<dbReference type="GO" id="GO:0016987">
    <property type="term" value="F:sigma factor activity"/>
    <property type="evidence" value="ECO:0007669"/>
    <property type="project" value="UniProtKB-KW"/>
</dbReference>
<dbReference type="GO" id="GO:0003677">
    <property type="term" value="F:DNA binding"/>
    <property type="evidence" value="ECO:0007669"/>
    <property type="project" value="InterPro"/>
</dbReference>
<evidence type="ECO:0000256" key="3">
    <source>
        <dbReference type="ARBA" id="ARBA00023082"/>
    </source>
</evidence>
<dbReference type="InterPro" id="IPR013324">
    <property type="entry name" value="RNA_pol_sigma_r3/r4-like"/>
</dbReference>
<dbReference type="OrthoDB" id="1119198at2"/>
<keyword evidence="2" id="KW-0805">Transcription regulation</keyword>
<dbReference type="PANTHER" id="PTHR43133">
    <property type="entry name" value="RNA POLYMERASE ECF-TYPE SIGMA FACTO"/>
    <property type="match status" value="1"/>
</dbReference>
<evidence type="ECO:0000256" key="4">
    <source>
        <dbReference type="ARBA" id="ARBA00023163"/>
    </source>
</evidence>
<reference evidence="6 7" key="1">
    <citation type="submission" date="2019-01" db="EMBL/GenBank/DDBJ databases">
        <title>Ancylomarina salipaludis sp. nov., isolated from a salt marsh.</title>
        <authorList>
            <person name="Yoon J.-H."/>
        </authorList>
    </citation>
    <scope>NUCLEOTIDE SEQUENCE [LARGE SCALE GENOMIC DNA]</scope>
    <source>
        <strain evidence="6 7">SHSM-M15</strain>
    </source>
</reference>
<evidence type="ECO:0000256" key="1">
    <source>
        <dbReference type="ARBA" id="ARBA00010641"/>
    </source>
</evidence>
<accession>A0A4Q1JHX5</accession>
<dbReference type="GO" id="GO:0006352">
    <property type="term" value="P:DNA-templated transcription initiation"/>
    <property type="evidence" value="ECO:0007669"/>
    <property type="project" value="InterPro"/>
</dbReference>
<evidence type="ECO:0000313" key="7">
    <source>
        <dbReference type="Proteomes" id="UP000289703"/>
    </source>
</evidence>
<dbReference type="InterPro" id="IPR007627">
    <property type="entry name" value="RNA_pol_sigma70_r2"/>
</dbReference>
<keyword evidence="7" id="KW-1185">Reference proteome</keyword>
<organism evidence="6 7">
    <name type="scientific">Ancylomarina salipaludis</name>
    <dbReference type="NCBI Taxonomy" id="2501299"/>
    <lineage>
        <taxon>Bacteria</taxon>
        <taxon>Pseudomonadati</taxon>
        <taxon>Bacteroidota</taxon>
        <taxon>Bacteroidia</taxon>
        <taxon>Marinilabiliales</taxon>
        <taxon>Marinifilaceae</taxon>
        <taxon>Ancylomarina</taxon>
    </lineage>
</organism>
<feature type="domain" description="HTH luxR-type" evidence="5">
    <location>
        <begin position="111"/>
        <end position="170"/>
    </location>
</feature>
<evidence type="ECO:0000256" key="2">
    <source>
        <dbReference type="ARBA" id="ARBA00023015"/>
    </source>
</evidence>
<protein>
    <submittedName>
        <fullName evidence="6">Sigma-70 family RNA polymerase sigma factor</fullName>
    </submittedName>
</protein>
<dbReference type="NCBIfam" id="TIGR02937">
    <property type="entry name" value="sigma70-ECF"/>
    <property type="match status" value="1"/>
</dbReference>
<dbReference type="AlphaFoldDB" id="A0A4Q1JHX5"/>
<gene>
    <name evidence="6" type="ORF">EO244_15945</name>
</gene>
<evidence type="ECO:0000259" key="5">
    <source>
        <dbReference type="SMART" id="SM00421"/>
    </source>
</evidence>
<comment type="similarity">
    <text evidence="1">Belongs to the sigma-70 factor family. ECF subfamily.</text>
</comment>
<dbReference type="InterPro" id="IPR013249">
    <property type="entry name" value="RNA_pol_sigma70_r4_t2"/>
</dbReference>
<dbReference type="EMBL" id="SAXA01000021">
    <property type="protein sequence ID" value="RXQ87850.1"/>
    <property type="molecule type" value="Genomic_DNA"/>
</dbReference>
<dbReference type="Gene3D" id="1.10.10.10">
    <property type="entry name" value="Winged helix-like DNA-binding domain superfamily/Winged helix DNA-binding domain"/>
    <property type="match status" value="1"/>
</dbReference>
<dbReference type="Pfam" id="PF04542">
    <property type="entry name" value="Sigma70_r2"/>
    <property type="match status" value="1"/>
</dbReference>
<evidence type="ECO:0000313" key="6">
    <source>
        <dbReference type="EMBL" id="RXQ87850.1"/>
    </source>
</evidence>
<dbReference type="InterPro" id="IPR036388">
    <property type="entry name" value="WH-like_DNA-bd_sf"/>
</dbReference>
<dbReference type="PANTHER" id="PTHR43133:SF46">
    <property type="entry name" value="RNA POLYMERASE SIGMA-70 FACTOR ECF SUBFAMILY"/>
    <property type="match status" value="1"/>
</dbReference>
<comment type="caution">
    <text evidence="6">The sequence shown here is derived from an EMBL/GenBank/DDBJ whole genome shotgun (WGS) entry which is preliminary data.</text>
</comment>
<dbReference type="Pfam" id="PF08281">
    <property type="entry name" value="Sigma70_r4_2"/>
    <property type="match status" value="1"/>
</dbReference>
<proteinExistence type="inferred from homology"/>